<dbReference type="InterPro" id="IPR012340">
    <property type="entry name" value="NA-bd_OB-fold"/>
</dbReference>
<dbReference type="PROSITE" id="PS50126">
    <property type="entry name" value="S1"/>
    <property type="match status" value="1"/>
</dbReference>
<evidence type="ECO:0000256" key="1">
    <source>
        <dbReference type="ARBA" id="ARBA00022472"/>
    </source>
</evidence>
<dbReference type="InterPro" id="IPR003029">
    <property type="entry name" value="S1_domain"/>
</dbReference>
<dbReference type="InterPro" id="IPR004087">
    <property type="entry name" value="KH_dom"/>
</dbReference>
<comment type="function">
    <text evidence="7">Participates in both transcription termination and antitermination.</text>
</comment>
<dbReference type="HAMAP" id="MF_00945_B">
    <property type="entry name" value="NusA_B"/>
    <property type="match status" value="1"/>
</dbReference>
<reference evidence="9" key="1">
    <citation type="journal article" date="2020" name="mSystems">
        <title>Genome- and Community-Level Interaction Insights into Carbon Utilization and Element Cycling Functions of Hydrothermarchaeota in Hydrothermal Sediment.</title>
        <authorList>
            <person name="Zhou Z."/>
            <person name="Liu Y."/>
            <person name="Xu W."/>
            <person name="Pan J."/>
            <person name="Luo Z.H."/>
            <person name="Li M."/>
        </authorList>
    </citation>
    <scope>NUCLEOTIDE SEQUENCE [LARGE SCALE GENOMIC DNA]</scope>
    <source>
        <strain evidence="9">SpSt-780</strain>
    </source>
</reference>
<dbReference type="SUPFAM" id="SSF69705">
    <property type="entry name" value="Transcription factor NusA, N-terminal domain"/>
    <property type="match status" value="1"/>
</dbReference>
<name>A0A7C4YHW0_UNCW3</name>
<comment type="similarity">
    <text evidence="7">Belongs to the NusA family.</text>
</comment>
<dbReference type="FunFam" id="3.30.300.20:FF:000002">
    <property type="entry name" value="Transcription termination/antitermination protein NusA"/>
    <property type="match status" value="1"/>
</dbReference>
<dbReference type="Gene3D" id="3.30.1480.10">
    <property type="entry name" value="NusA, N-terminal domain"/>
    <property type="match status" value="1"/>
</dbReference>
<dbReference type="Pfam" id="PF13184">
    <property type="entry name" value="KH_NusA_1st"/>
    <property type="match status" value="1"/>
</dbReference>
<evidence type="ECO:0000259" key="8">
    <source>
        <dbReference type="PROSITE" id="PS50126"/>
    </source>
</evidence>
<keyword evidence="5 7" id="KW-0805">Transcription regulation</keyword>
<dbReference type="Pfam" id="PF26594">
    <property type="entry name" value="KH_NusA_2nd"/>
    <property type="match status" value="1"/>
</dbReference>
<dbReference type="InterPro" id="IPR025249">
    <property type="entry name" value="TF_NusA_KH_1st"/>
</dbReference>
<evidence type="ECO:0000256" key="2">
    <source>
        <dbReference type="ARBA" id="ARBA00022490"/>
    </source>
</evidence>
<dbReference type="InterPro" id="IPR009019">
    <property type="entry name" value="KH_sf_prok-type"/>
</dbReference>
<protein>
    <recommendedName>
        <fullName evidence="7">Transcription termination/antitermination protein NusA</fullName>
    </recommendedName>
</protein>
<dbReference type="Pfam" id="PF00575">
    <property type="entry name" value="S1"/>
    <property type="match status" value="1"/>
</dbReference>
<dbReference type="PANTHER" id="PTHR22648">
    <property type="entry name" value="TRANSCRIPTION TERMINATION FACTOR NUSA"/>
    <property type="match status" value="1"/>
</dbReference>
<evidence type="ECO:0000256" key="3">
    <source>
        <dbReference type="ARBA" id="ARBA00022814"/>
    </source>
</evidence>
<accession>A0A7C4YHW0</accession>
<gene>
    <name evidence="7 9" type="primary">nusA</name>
    <name evidence="9" type="ORF">ENV67_03290</name>
</gene>
<dbReference type="SUPFAM" id="SSF47794">
    <property type="entry name" value="Rad51 N-terminal domain-like"/>
    <property type="match status" value="1"/>
</dbReference>
<dbReference type="NCBIfam" id="TIGR01953">
    <property type="entry name" value="NusA"/>
    <property type="match status" value="1"/>
</dbReference>
<dbReference type="AlphaFoldDB" id="A0A7C4YHW0"/>
<organism evidence="9">
    <name type="scientific">candidate division WOR-3 bacterium</name>
    <dbReference type="NCBI Taxonomy" id="2052148"/>
    <lineage>
        <taxon>Bacteria</taxon>
        <taxon>Bacteria division WOR-3</taxon>
    </lineage>
</organism>
<dbReference type="Pfam" id="PF08529">
    <property type="entry name" value="NusA_N"/>
    <property type="match status" value="1"/>
</dbReference>
<dbReference type="Gene3D" id="1.10.150.20">
    <property type="entry name" value="5' to 3' exonuclease, C-terminal subdomain"/>
    <property type="match status" value="1"/>
</dbReference>
<dbReference type="InterPro" id="IPR015946">
    <property type="entry name" value="KH_dom-like_a/b"/>
</dbReference>
<dbReference type="GO" id="GO:0003723">
    <property type="term" value="F:RNA binding"/>
    <property type="evidence" value="ECO:0007669"/>
    <property type="project" value="UniProtKB-UniRule"/>
</dbReference>
<feature type="domain" description="S1 motif" evidence="8">
    <location>
        <begin position="140"/>
        <end position="205"/>
    </location>
</feature>
<dbReference type="InterPro" id="IPR036555">
    <property type="entry name" value="NusA_N_sf"/>
</dbReference>
<dbReference type="InterPro" id="IPR030842">
    <property type="entry name" value="TF_NusA_bacterial"/>
</dbReference>
<dbReference type="GO" id="GO:0003700">
    <property type="term" value="F:DNA-binding transcription factor activity"/>
    <property type="evidence" value="ECO:0007669"/>
    <property type="project" value="InterPro"/>
</dbReference>
<keyword evidence="1 7" id="KW-0806">Transcription termination</keyword>
<evidence type="ECO:0000256" key="7">
    <source>
        <dbReference type="HAMAP-Rule" id="MF_00945"/>
    </source>
</evidence>
<proteinExistence type="inferred from homology"/>
<sequence length="428" mass="48610">MIKKEVVEMLTELAREKGFDKQFVVSALKDSILKVAEMKFNKKEGIICEISESTGEVKIYLQKKIVKNKDDVKNDIEEISYEEALTINPEAKVGDTIYVPYPVSDIFGRYTINQIKNNLIQRFKETEREILFKKYQTKIGELVSGVVTNIYAVGCYVKLTDVEAFLDKEDMIPNDIIKKGKTIRAIVKKVEEKPSDREKVKIKGPVIYLTRTSPKFVAKLLEFEIPEILKNEVEIKKIVRIPGVRCKIAVYSKNEKIDPLGACVGPRGTRIQGISKELGKEKIDIIPWSEDPVVFIGRSLSLAKVLKVIIKKPGNKAICVVPDDQITTAIGQDNSNIQLANEITGYDIQIVSQSEYYKEAEETKRKKLKVEELELNEKTIEILKKHGFKTAKEIMASSTEEIAKITGLKKKTIDKIYKEIHDKINLGE</sequence>
<dbReference type="GO" id="GO:0031564">
    <property type="term" value="P:transcription antitermination"/>
    <property type="evidence" value="ECO:0007669"/>
    <property type="project" value="UniProtKB-UniRule"/>
</dbReference>
<comment type="caution">
    <text evidence="9">The sequence shown here is derived from an EMBL/GenBank/DDBJ whole genome shotgun (WGS) entry which is preliminary data.</text>
</comment>
<evidence type="ECO:0000256" key="4">
    <source>
        <dbReference type="ARBA" id="ARBA00022884"/>
    </source>
</evidence>
<dbReference type="Pfam" id="PF14520">
    <property type="entry name" value="HHH_5"/>
    <property type="match status" value="1"/>
</dbReference>
<dbReference type="Gene3D" id="2.40.50.140">
    <property type="entry name" value="Nucleic acid-binding proteins"/>
    <property type="match status" value="1"/>
</dbReference>
<keyword evidence="4 7" id="KW-0694">RNA-binding</keyword>
<keyword evidence="3 7" id="KW-0889">Transcription antitermination</keyword>
<dbReference type="SMART" id="SM00322">
    <property type="entry name" value="KH"/>
    <property type="match status" value="2"/>
</dbReference>
<dbReference type="GO" id="GO:0005829">
    <property type="term" value="C:cytosol"/>
    <property type="evidence" value="ECO:0007669"/>
    <property type="project" value="TreeGrafter"/>
</dbReference>
<dbReference type="Gene3D" id="3.30.300.20">
    <property type="match status" value="2"/>
</dbReference>
<comment type="subunit">
    <text evidence="7">Monomer. Binds directly to the core enzyme of the DNA-dependent RNA polymerase and to nascent RNA.</text>
</comment>
<evidence type="ECO:0000256" key="5">
    <source>
        <dbReference type="ARBA" id="ARBA00023015"/>
    </source>
</evidence>
<evidence type="ECO:0000313" key="9">
    <source>
        <dbReference type="EMBL" id="HGW91549.1"/>
    </source>
</evidence>
<dbReference type="InterPro" id="IPR010995">
    <property type="entry name" value="DNA_repair_Rad51/TF_NusA_a-hlx"/>
</dbReference>
<dbReference type="CDD" id="cd02134">
    <property type="entry name" value="KH-II_NusA_rpt1"/>
    <property type="match status" value="1"/>
</dbReference>
<dbReference type="InterPro" id="IPR010213">
    <property type="entry name" value="TF_NusA"/>
</dbReference>
<dbReference type="EMBL" id="DTHG01000037">
    <property type="protein sequence ID" value="HGW91549.1"/>
    <property type="molecule type" value="Genomic_DNA"/>
</dbReference>
<keyword evidence="2 7" id="KW-0963">Cytoplasm</keyword>
<dbReference type="GO" id="GO:0000166">
    <property type="term" value="F:nucleotide binding"/>
    <property type="evidence" value="ECO:0007669"/>
    <property type="project" value="InterPro"/>
</dbReference>
<comment type="subcellular location">
    <subcellularLocation>
        <location evidence="7">Cytoplasm</location>
    </subcellularLocation>
</comment>
<dbReference type="SUPFAM" id="SSF54814">
    <property type="entry name" value="Prokaryotic type KH domain (KH-domain type II)"/>
    <property type="match status" value="2"/>
</dbReference>
<dbReference type="GO" id="GO:0006353">
    <property type="term" value="P:DNA-templated transcription termination"/>
    <property type="evidence" value="ECO:0007669"/>
    <property type="project" value="UniProtKB-UniRule"/>
</dbReference>
<dbReference type="PANTHER" id="PTHR22648:SF0">
    <property type="entry name" value="TRANSCRIPTION TERMINATION_ANTITERMINATION PROTEIN NUSA"/>
    <property type="match status" value="1"/>
</dbReference>
<dbReference type="SMART" id="SM00316">
    <property type="entry name" value="S1"/>
    <property type="match status" value="1"/>
</dbReference>
<dbReference type="SUPFAM" id="SSF50249">
    <property type="entry name" value="Nucleic acid-binding proteins"/>
    <property type="match status" value="1"/>
</dbReference>
<keyword evidence="6 7" id="KW-0804">Transcription</keyword>
<evidence type="ECO:0000256" key="6">
    <source>
        <dbReference type="ARBA" id="ARBA00023163"/>
    </source>
</evidence>
<dbReference type="InterPro" id="IPR013735">
    <property type="entry name" value="TF_NusA_N"/>
</dbReference>
<dbReference type="InterPro" id="IPR058582">
    <property type="entry name" value="KH_NusA_2nd"/>
</dbReference>